<reference evidence="2" key="1">
    <citation type="journal article" date="2019" name="Int. J. Syst. Evol. Microbiol.">
        <title>The Global Catalogue of Microorganisms (GCM) 10K type strain sequencing project: providing services to taxonomists for standard genome sequencing and annotation.</title>
        <authorList>
            <consortium name="The Broad Institute Genomics Platform"/>
            <consortium name="The Broad Institute Genome Sequencing Center for Infectious Disease"/>
            <person name="Wu L."/>
            <person name="Ma J."/>
        </authorList>
    </citation>
    <scope>NUCLEOTIDE SEQUENCE [LARGE SCALE GENOMIC DNA]</scope>
    <source>
        <strain evidence="2">JCM 16898</strain>
    </source>
</reference>
<name>A0ABP6XC16_9PSEU</name>
<gene>
    <name evidence="1" type="ORF">GCM10022222_54480</name>
</gene>
<comment type="caution">
    <text evidence="1">The sequence shown here is derived from an EMBL/GenBank/DDBJ whole genome shotgun (WGS) entry which is preliminary data.</text>
</comment>
<dbReference type="Proteomes" id="UP001500689">
    <property type="component" value="Unassembled WGS sequence"/>
</dbReference>
<accession>A0ABP6XC16</accession>
<organism evidence="1 2">
    <name type="scientific">Amycolatopsis ultiminotia</name>
    <dbReference type="NCBI Taxonomy" id="543629"/>
    <lineage>
        <taxon>Bacteria</taxon>
        <taxon>Bacillati</taxon>
        <taxon>Actinomycetota</taxon>
        <taxon>Actinomycetes</taxon>
        <taxon>Pseudonocardiales</taxon>
        <taxon>Pseudonocardiaceae</taxon>
        <taxon>Amycolatopsis</taxon>
    </lineage>
</organism>
<dbReference type="EMBL" id="BAAAZN010000012">
    <property type="protein sequence ID" value="GAA3563753.1"/>
    <property type="molecule type" value="Genomic_DNA"/>
</dbReference>
<protein>
    <recommendedName>
        <fullName evidence="3">Antitoxin VbhA domain-containing protein</fullName>
    </recommendedName>
</protein>
<evidence type="ECO:0000313" key="2">
    <source>
        <dbReference type="Proteomes" id="UP001500689"/>
    </source>
</evidence>
<dbReference type="RefSeq" id="WP_344864722.1">
    <property type="nucleotide sequence ID" value="NZ_BAAAZN010000012.1"/>
</dbReference>
<proteinExistence type="predicted"/>
<evidence type="ECO:0000313" key="1">
    <source>
        <dbReference type="EMBL" id="GAA3563753.1"/>
    </source>
</evidence>
<evidence type="ECO:0008006" key="3">
    <source>
        <dbReference type="Google" id="ProtNLM"/>
    </source>
</evidence>
<keyword evidence="2" id="KW-1185">Reference proteome</keyword>
<sequence length="69" mass="7637">MPPPPRWSLPDNPELDWLRIRAKQLRDAAAEVRLDALELVDSYDPPGSGPVTLARAQRVVARAYGSAGW</sequence>